<evidence type="ECO:0000313" key="4">
    <source>
        <dbReference type="Proteomes" id="UP000199139"/>
    </source>
</evidence>
<dbReference type="RefSeq" id="WP_062320852.1">
    <property type="nucleotide sequence ID" value="NZ_BJWJ01000046.1"/>
</dbReference>
<evidence type="ECO:0000313" key="3">
    <source>
        <dbReference type="EMBL" id="SFT01821.1"/>
    </source>
</evidence>
<evidence type="ECO:0000313" key="5">
    <source>
        <dbReference type="Proteomes" id="UP000321773"/>
    </source>
</evidence>
<organism evidence="3 4">
    <name type="scientific">Halolactibacillus miurensis</name>
    <dbReference type="NCBI Taxonomy" id="306541"/>
    <lineage>
        <taxon>Bacteria</taxon>
        <taxon>Bacillati</taxon>
        <taxon>Bacillota</taxon>
        <taxon>Bacilli</taxon>
        <taxon>Bacillales</taxon>
        <taxon>Bacillaceae</taxon>
        <taxon>Halolactibacillus</taxon>
    </lineage>
</organism>
<keyword evidence="1" id="KW-1133">Transmembrane helix</keyword>
<protein>
    <submittedName>
        <fullName evidence="3">Uncharacterized protein</fullName>
    </submittedName>
</protein>
<name>A0A1I6UK84_9BACI</name>
<keyword evidence="1" id="KW-0812">Transmembrane</keyword>
<proteinExistence type="predicted"/>
<keyword evidence="1" id="KW-0472">Membrane</keyword>
<feature type="transmembrane region" description="Helical" evidence="1">
    <location>
        <begin position="5"/>
        <end position="22"/>
    </location>
</feature>
<gene>
    <name evidence="2" type="ORF">HMI01_27090</name>
    <name evidence="3" type="ORF">SAMN05421668_1282</name>
</gene>
<sequence>MKRKMYILTVVVFLIIAALWWGQYKQNKELTNFHQPITINQVEAIHLWEKGTDIKRVPKSECIKIVEWFNQYDPQKISEEKVPLSNAQVVVDTVEGATIIINYIDGRIYVSRYDVGESNLQYEFLDDAPELENFFEELIN</sequence>
<dbReference type="EMBL" id="BJWJ01000046">
    <property type="protein sequence ID" value="GEM05721.1"/>
    <property type="molecule type" value="Genomic_DNA"/>
</dbReference>
<dbReference type="Proteomes" id="UP000321773">
    <property type="component" value="Unassembled WGS sequence"/>
</dbReference>
<dbReference type="EMBL" id="FPAI01000028">
    <property type="protein sequence ID" value="SFT01821.1"/>
    <property type="molecule type" value="Genomic_DNA"/>
</dbReference>
<accession>A0A1I6UK84</accession>
<dbReference type="AlphaFoldDB" id="A0A1I6UK84"/>
<reference evidence="3 4" key="1">
    <citation type="submission" date="2016-10" db="EMBL/GenBank/DDBJ databases">
        <authorList>
            <person name="de Groot N.N."/>
        </authorList>
    </citation>
    <scope>NUCLEOTIDE SEQUENCE [LARGE SCALE GENOMIC DNA]</scope>
    <source>
        <strain evidence="3 4">DSM 17074</strain>
    </source>
</reference>
<reference evidence="2 5" key="2">
    <citation type="submission" date="2019-07" db="EMBL/GenBank/DDBJ databases">
        <title>Whole genome shotgun sequence of Halolactibacillus miurensis NBRC 100873.</title>
        <authorList>
            <person name="Hosoyama A."/>
            <person name="Uohara A."/>
            <person name="Ohji S."/>
            <person name="Ichikawa N."/>
        </authorList>
    </citation>
    <scope>NUCLEOTIDE SEQUENCE [LARGE SCALE GENOMIC DNA]</scope>
    <source>
        <strain evidence="2 5">NBRC 100873</strain>
    </source>
</reference>
<dbReference type="Proteomes" id="UP000199139">
    <property type="component" value="Unassembled WGS sequence"/>
</dbReference>
<evidence type="ECO:0000256" key="1">
    <source>
        <dbReference type="SAM" id="Phobius"/>
    </source>
</evidence>
<keyword evidence="5" id="KW-1185">Reference proteome</keyword>
<evidence type="ECO:0000313" key="2">
    <source>
        <dbReference type="EMBL" id="GEM05721.1"/>
    </source>
</evidence>